<accession>A0AAD5QA60</accession>
<dbReference type="PANTHER" id="PTHR12728">
    <property type="entry name" value="BRIX DOMAIN CONTAINING PROTEIN"/>
    <property type="match status" value="1"/>
</dbReference>
<dbReference type="GO" id="GO:0000463">
    <property type="term" value="P:maturation of LSU-rRNA from tricistronic rRNA transcript (SSU-rRNA, 5.8S rRNA, LSU-rRNA)"/>
    <property type="evidence" value="ECO:0007669"/>
    <property type="project" value="TreeGrafter"/>
</dbReference>
<evidence type="ECO:0000256" key="1">
    <source>
        <dbReference type="ARBA" id="ARBA00004604"/>
    </source>
</evidence>
<dbReference type="GO" id="GO:0005730">
    <property type="term" value="C:nucleolus"/>
    <property type="evidence" value="ECO:0007669"/>
    <property type="project" value="UniProtKB-SubCell"/>
</dbReference>
<dbReference type="SMART" id="SM00879">
    <property type="entry name" value="Brix"/>
    <property type="match status" value="1"/>
</dbReference>
<evidence type="ECO:0000256" key="4">
    <source>
        <dbReference type="RuleBase" id="RU367086"/>
    </source>
</evidence>
<dbReference type="Proteomes" id="UP001209570">
    <property type="component" value="Unassembled WGS sequence"/>
</dbReference>
<dbReference type="GO" id="GO:0000027">
    <property type="term" value="P:ribosomal large subunit assembly"/>
    <property type="evidence" value="ECO:0007669"/>
    <property type="project" value="InterPro"/>
</dbReference>
<comment type="similarity">
    <text evidence="2 4">Belongs to the RPF2 family.</text>
</comment>
<dbReference type="PANTHER" id="PTHR12728:SF0">
    <property type="entry name" value="RIBOSOME PRODUCTION FACTOR 2 HOMOLOG"/>
    <property type="match status" value="1"/>
</dbReference>
<evidence type="ECO:0000256" key="5">
    <source>
        <dbReference type="SAM" id="MobiDB-lite"/>
    </source>
</evidence>
<dbReference type="EMBL" id="JAKCXM010000168">
    <property type="protein sequence ID" value="KAJ0399907.1"/>
    <property type="molecule type" value="Genomic_DNA"/>
</dbReference>
<evidence type="ECO:0000313" key="8">
    <source>
        <dbReference type="Proteomes" id="UP001209570"/>
    </source>
</evidence>
<dbReference type="AlphaFoldDB" id="A0AAD5QA60"/>
<keyword evidence="8" id="KW-1185">Reference proteome</keyword>
<dbReference type="Pfam" id="PF04427">
    <property type="entry name" value="Brix"/>
    <property type="match status" value="1"/>
</dbReference>
<comment type="caution">
    <text evidence="7">The sequence shown here is derived from an EMBL/GenBank/DDBJ whole genome shotgun (WGS) entry which is preliminary data.</text>
</comment>
<sequence>MAGGSKLIQATAGKQLQRAGKKIAKSAAKKARKVPSVTKPKRQKARVVRALKDREPKLVENTKKMLVMRGNKTSEEVTKLLRDLRMLKAPEAKMMNKKNDIHPFDDETKVEFLTQKNDTSLFMVGSHTKKRPNNLVLGRTFDGHILDMMELEFTNYKSIEAFQCKSKKAPGSKPCFVFTGDLWDTHELFGKLKSLLIDVFRGTVVDSVNVKGLDHAIVCTAWKDRVFFRSYSIAFKKADGVHPRVELDEMGPRFDLHFRRHKLASADLLKAATKKPKGLAPKKIKNITRDELTGDKIGRIHLEKQDVYSMQSRRVKALRKSPAELKKATDGDDE</sequence>
<evidence type="ECO:0000256" key="2">
    <source>
        <dbReference type="ARBA" id="ARBA00010782"/>
    </source>
</evidence>
<evidence type="ECO:0000256" key="3">
    <source>
        <dbReference type="ARBA" id="ARBA00023242"/>
    </source>
</evidence>
<feature type="compositionally biased region" description="Basic residues" evidence="5">
    <location>
        <begin position="19"/>
        <end position="43"/>
    </location>
</feature>
<keyword evidence="3 4" id="KW-0539">Nucleus</keyword>
<name>A0AAD5QA60_PYTIN</name>
<proteinExistence type="inferred from homology"/>
<dbReference type="PROSITE" id="PS50833">
    <property type="entry name" value="BRIX"/>
    <property type="match status" value="1"/>
</dbReference>
<evidence type="ECO:0000313" key="7">
    <source>
        <dbReference type="EMBL" id="KAJ0399907.1"/>
    </source>
</evidence>
<dbReference type="InterPro" id="IPR039770">
    <property type="entry name" value="Rpf2"/>
</dbReference>
<feature type="domain" description="Brix" evidence="6">
    <location>
        <begin position="63"/>
        <end position="267"/>
    </location>
</feature>
<organism evidence="7 8">
    <name type="scientific">Pythium insidiosum</name>
    <name type="common">Pythiosis disease agent</name>
    <dbReference type="NCBI Taxonomy" id="114742"/>
    <lineage>
        <taxon>Eukaryota</taxon>
        <taxon>Sar</taxon>
        <taxon>Stramenopiles</taxon>
        <taxon>Oomycota</taxon>
        <taxon>Peronosporomycetes</taxon>
        <taxon>Pythiales</taxon>
        <taxon>Pythiaceae</taxon>
        <taxon>Pythium</taxon>
    </lineage>
</organism>
<comment type="subcellular location">
    <subcellularLocation>
        <location evidence="1 4">Nucleus</location>
        <location evidence="1 4">Nucleolus</location>
    </subcellularLocation>
</comment>
<evidence type="ECO:0000259" key="6">
    <source>
        <dbReference type="PROSITE" id="PS50833"/>
    </source>
</evidence>
<feature type="region of interest" description="Disordered" evidence="5">
    <location>
        <begin position="1"/>
        <end position="43"/>
    </location>
</feature>
<protein>
    <recommendedName>
        <fullName evidence="4">Ribosome production factor 2 homolog</fullName>
    </recommendedName>
    <alternativeName>
        <fullName evidence="4">Ribosome biogenesis protein RPF2 homolog</fullName>
    </alternativeName>
</protein>
<dbReference type="InterPro" id="IPR007109">
    <property type="entry name" value="Brix"/>
</dbReference>
<reference evidence="7" key="1">
    <citation type="submission" date="2021-12" db="EMBL/GenBank/DDBJ databases">
        <title>Prjna785345.</title>
        <authorList>
            <person name="Rujirawat T."/>
            <person name="Krajaejun T."/>
        </authorList>
    </citation>
    <scope>NUCLEOTIDE SEQUENCE</scope>
    <source>
        <strain evidence="7">Pi057C3</strain>
    </source>
</reference>
<gene>
    <name evidence="7" type="ORF">P43SY_008113</name>
</gene>
<dbReference type="GO" id="GO:0019843">
    <property type="term" value="F:rRNA binding"/>
    <property type="evidence" value="ECO:0007669"/>
    <property type="project" value="UniProtKB-UniRule"/>
</dbReference>